<dbReference type="Proteomes" id="UP000182360">
    <property type="component" value="Unassembled WGS sequence"/>
</dbReference>
<organism evidence="3 4">
    <name type="scientific">Treponema bryantii</name>
    <dbReference type="NCBI Taxonomy" id="163"/>
    <lineage>
        <taxon>Bacteria</taxon>
        <taxon>Pseudomonadati</taxon>
        <taxon>Spirochaetota</taxon>
        <taxon>Spirochaetia</taxon>
        <taxon>Spirochaetales</taxon>
        <taxon>Treponemataceae</taxon>
        <taxon>Treponema</taxon>
    </lineage>
</organism>
<accession>A0A1H9CY56</accession>
<keyword evidence="4" id="KW-1185">Reference proteome</keyword>
<evidence type="ECO:0000256" key="1">
    <source>
        <dbReference type="SAM" id="Coils"/>
    </source>
</evidence>
<keyword evidence="1" id="KW-0175">Coiled coil</keyword>
<evidence type="ECO:0000256" key="2">
    <source>
        <dbReference type="SAM" id="MobiDB-lite"/>
    </source>
</evidence>
<reference evidence="3 4" key="1">
    <citation type="submission" date="2016-10" db="EMBL/GenBank/DDBJ databases">
        <authorList>
            <person name="de Groot N.N."/>
        </authorList>
    </citation>
    <scope>NUCLEOTIDE SEQUENCE [LARGE SCALE GENOMIC DNA]</scope>
    <source>
        <strain evidence="3 4">B25</strain>
    </source>
</reference>
<feature type="region of interest" description="Disordered" evidence="2">
    <location>
        <begin position="341"/>
        <end position="371"/>
    </location>
</feature>
<evidence type="ECO:0000313" key="4">
    <source>
        <dbReference type="Proteomes" id="UP000182360"/>
    </source>
</evidence>
<gene>
    <name evidence="3" type="ORF">SAMN04487977_102335</name>
</gene>
<feature type="coiled-coil region" evidence="1">
    <location>
        <begin position="422"/>
        <end position="463"/>
    </location>
</feature>
<dbReference type="EMBL" id="FOFU01000002">
    <property type="protein sequence ID" value="SEQ05523.1"/>
    <property type="molecule type" value="Genomic_DNA"/>
</dbReference>
<sequence length="587" mass="68909">MSESYTASFHNGGMEKDGIDSSGRKRKKLYQACREHNIRDPKYCEKQDHIVKGGLHETWIDVPPKEAYEQIFGEAFREYNGKQKKKERQFNSYWEKVKKSKDLVPVREALITIGNVEQMPDPEVQKEIYKAFLEEFQKQNPNMKVIGAYYHADEMRKDGNGGFVKGAPHMHLDYIPIAYNCKRGQKIQNSMNGALLEQGIMNIEIDPEVAEKVYGLRKKPRRKKKEEPSLEEVPLNERMKCFESLKDKPVQTEQTEEAEAEGGKITKSRMVTNLIQWTNAQRNLLVKIAREHGLEIENPNEKRAHLTTEDYIYSKDPSLKSEVYALGEKLLQNVKAVDKESADNVEWEKDNQKQAEENKQKAKDLEKEKEEHNAYVVQKEYDIKSREFKLSDREDELIEREENVAKKETFLANARKHASESLHKFVQKLKKKKEEVKEKDRALDQMLKETKELAERAEKVNNNAATPYFTFADDIKFDDARLMARRRDGKGLCEWFNGLEEKFCGWLHKAQYFAKHFWNKTPDELMIVAEDMRQSYCSNFGEYIEKGMRGNTLSQIKEVREIKEAIPEVQERKNKITRTRKEIDWWD</sequence>
<feature type="compositionally biased region" description="Basic and acidic residues" evidence="2">
    <location>
        <begin position="13"/>
        <end position="23"/>
    </location>
</feature>
<feature type="region of interest" description="Disordered" evidence="2">
    <location>
        <begin position="1"/>
        <end position="23"/>
    </location>
</feature>
<dbReference type="Gene3D" id="3.30.930.30">
    <property type="match status" value="1"/>
</dbReference>
<proteinExistence type="predicted"/>
<name>A0A1H9CY56_9SPIR</name>
<evidence type="ECO:0000313" key="3">
    <source>
        <dbReference type="EMBL" id="SEQ05523.1"/>
    </source>
</evidence>
<dbReference type="OrthoDB" id="9800759at2"/>
<dbReference type="AlphaFoldDB" id="A0A1H9CY56"/>
<dbReference type="RefSeq" id="WP_074641464.1">
    <property type="nucleotide sequence ID" value="NZ_FOFU01000002.1"/>
</dbReference>
<protein>
    <submittedName>
        <fullName evidence="3">Plasmid recombination enzyme</fullName>
    </submittedName>
</protein>